<feature type="compositionally biased region" description="Basic residues" evidence="1">
    <location>
        <begin position="17"/>
        <end position="28"/>
    </location>
</feature>
<organism evidence="2 3">
    <name type="scientific">Linum trigynum</name>
    <dbReference type="NCBI Taxonomy" id="586398"/>
    <lineage>
        <taxon>Eukaryota</taxon>
        <taxon>Viridiplantae</taxon>
        <taxon>Streptophyta</taxon>
        <taxon>Embryophyta</taxon>
        <taxon>Tracheophyta</taxon>
        <taxon>Spermatophyta</taxon>
        <taxon>Magnoliopsida</taxon>
        <taxon>eudicotyledons</taxon>
        <taxon>Gunneridae</taxon>
        <taxon>Pentapetalae</taxon>
        <taxon>rosids</taxon>
        <taxon>fabids</taxon>
        <taxon>Malpighiales</taxon>
        <taxon>Linaceae</taxon>
        <taxon>Linum</taxon>
    </lineage>
</organism>
<evidence type="ECO:0000313" key="3">
    <source>
        <dbReference type="Proteomes" id="UP001497516"/>
    </source>
</evidence>
<keyword evidence="3" id="KW-1185">Reference proteome</keyword>
<protein>
    <submittedName>
        <fullName evidence="2">Uncharacterized protein</fullName>
    </submittedName>
</protein>
<dbReference type="Proteomes" id="UP001497516">
    <property type="component" value="Chromosome 8"/>
</dbReference>
<dbReference type="EMBL" id="OZ034821">
    <property type="protein sequence ID" value="CAL1405199.1"/>
    <property type="molecule type" value="Genomic_DNA"/>
</dbReference>
<evidence type="ECO:0000313" key="2">
    <source>
        <dbReference type="EMBL" id="CAL1405199.1"/>
    </source>
</evidence>
<proteinExistence type="predicted"/>
<reference evidence="2 3" key="1">
    <citation type="submission" date="2024-04" db="EMBL/GenBank/DDBJ databases">
        <authorList>
            <person name="Fracassetti M."/>
        </authorList>
    </citation>
    <scope>NUCLEOTIDE SEQUENCE [LARGE SCALE GENOMIC DNA]</scope>
</reference>
<evidence type="ECO:0000256" key="1">
    <source>
        <dbReference type="SAM" id="MobiDB-lite"/>
    </source>
</evidence>
<name>A0AAV2G3G3_9ROSI</name>
<gene>
    <name evidence="2" type="ORF">LTRI10_LOCUS45000</name>
</gene>
<feature type="region of interest" description="Disordered" evidence="1">
    <location>
        <begin position="1"/>
        <end position="31"/>
    </location>
</feature>
<sequence>MRKWGVCDIAQGPRGRGGGRQRLRLHRRRDGDAAVVGGRREGCGSGERQREGCGAGLWRCGGGRRRAQRGLREDSGGVAGRV</sequence>
<accession>A0AAV2G3G3</accession>
<dbReference type="AlphaFoldDB" id="A0AAV2G3G3"/>